<comment type="caution">
    <text evidence="2">The sequence shown here is derived from an EMBL/GenBank/DDBJ whole genome shotgun (WGS) entry which is preliminary data.</text>
</comment>
<reference evidence="2 3" key="1">
    <citation type="submission" date="2020-04" db="EMBL/GenBank/DDBJ databases">
        <title>A novel species of genus Lactobacillus that was isolated from fermented food Zha-chili.</title>
        <authorList>
            <person name="Zhang Z."/>
        </authorList>
    </citation>
    <scope>NUCLEOTIDE SEQUENCE [LARGE SCALE GENOMIC DNA]</scope>
    <source>
        <strain evidence="3">HBUAS51383</strain>
    </source>
</reference>
<dbReference type="Pfam" id="PF17966">
    <property type="entry name" value="Muc_B2"/>
    <property type="match status" value="1"/>
</dbReference>
<proteinExistence type="predicted"/>
<dbReference type="Gene3D" id="2.60.40.4300">
    <property type="match status" value="1"/>
</dbReference>
<protein>
    <recommendedName>
        <fullName evidence="1">Mub B2-like domain-containing protein</fullName>
    </recommendedName>
</protein>
<feature type="non-terminal residue" evidence="2">
    <location>
        <position position="1"/>
    </location>
</feature>
<evidence type="ECO:0000313" key="2">
    <source>
        <dbReference type="EMBL" id="NLR19694.1"/>
    </source>
</evidence>
<accession>A0ABX1L0G7</accession>
<feature type="domain" description="Mub B2-like" evidence="1">
    <location>
        <begin position="49"/>
        <end position="122"/>
    </location>
</feature>
<dbReference type="RefSeq" id="WP_408641011.1">
    <property type="nucleotide sequence ID" value="NZ_JAAXLJ010000086.1"/>
</dbReference>
<dbReference type="Gene3D" id="3.10.20.320">
    <property type="entry name" value="Putative peptidoglycan bound protein (lpxtg motif)"/>
    <property type="match status" value="1"/>
</dbReference>
<gene>
    <name evidence="2" type="ORF">HC026_12465</name>
</gene>
<evidence type="ECO:0000259" key="1">
    <source>
        <dbReference type="Pfam" id="PF17966"/>
    </source>
</evidence>
<dbReference type="Proteomes" id="UP000763447">
    <property type="component" value="Unassembled WGS sequence"/>
</dbReference>
<dbReference type="EMBL" id="JAAXLJ010000086">
    <property type="protein sequence ID" value="NLR19694.1"/>
    <property type="molecule type" value="Genomic_DNA"/>
</dbReference>
<name>A0ABX1L0G7_9LACO</name>
<feature type="non-terminal residue" evidence="2">
    <location>
        <position position="123"/>
    </location>
</feature>
<evidence type="ECO:0000313" key="3">
    <source>
        <dbReference type="Proteomes" id="UP000763447"/>
    </source>
</evidence>
<keyword evidence="3" id="KW-1185">Reference proteome</keyword>
<sequence length="123" mass="13029">GQTFGSAAWTADNVPAKYVLAKGQAASGTYQFTTGTDQTVKIHLDHAVDHSTTTTTRTITYKVDDPNYPGQVPETQTQTMKWNVSTDEVTGASVATAQDAYDAQTAPTIPGYTADTPTVAQKA</sequence>
<organism evidence="2 3">
    <name type="scientific">Secundilactobacillus angelensis</name>
    <dbReference type="NCBI Taxonomy" id="2722706"/>
    <lineage>
        <taxon>Bacteria</taxon>
        <taxon>Bacillati</taxon>
        <taxon>Bacillota</taxon>
        <taxon>Bacilli</taxon>
        <taxon>Lactobacillales</taxon>
        <taxon>Lactobacillaceae</taxon>
        <taxon>Secundilactobacillus</taxon>
    </lineage>
</organism>
<dbReference type="InterPro" id="IPR041495">
    <property type="entry name" value="Mub_B2"/>
</dbReference>